<evidence type="ECO:0008006" key="3">
    <source>
        <dbReference type="Google" id="ProtNLM"/>
    </source>
</evidence>
<evidence type="ECO:0000313" key="2">
    <source>
        <dbReference type="Proteomes" id="UP000694380"/>
    </source>
</evidence>
<accession>A0A8C3FLT2</accession>
<dbReference type="InterPro" id="IPR016135">
    <property type="entry name" value="UBQ-conjugating_enzyme/RWD"/>
</dbReference>
<organism evidence="1 2">
    <name type="scientific">Chrysemys picta bellii</name>
    <name type="common">Western painted turtle</name>
    <name type="synonym">Emys bellii</name>
    <dbReference type="NCBI Taxonomy" id="8478"/>
    <lineage>
        <taxon>Eukaryota</taxon>
        <taxon>Metazoa</taxon>
        <taxon>Chordata</taxon>
        <taxon>Craniata</taxon>
        <taxon>Vertebrata</taxon>
        <taxon>Euteleostomi</taxon>
        <taxon>Archelosauria</taxon>
        <taxon>Testudinata</taxon>
        <taxon>Testudines</taxon>
        <taxon>Cryptodira</taxon>
        <taxon>Durocryptodira</taxon>
        <taxon>Testudinoidea</taxon>
        <taxon>Emydidae</taxon>
        <taxon>Chrysemys</taxon>
    </lineage>
</organism>
<dbReference type="Proteomes" id="UP000694380">
    <property type="component" value="Unplaced"/>
</dbReference>
<reference evidence="1" key="1">
    <citation type="submission" date="2025-08" db="UniProtKB">
        <authorList>
            <consortium name="Ensembl"/>
        </authorList>
    </citation>
    <scope>IDENTIFICATION</scope>
</reference>
<dbReference type="SUPFAM" id="SSF54495">
    <property type="entry name" value="UBC-like"/>
    <property type="match status" value="1"/>
</dbReference>
<name>A0A8C3FLT2_CHRPI</name>
<dbReference type="AlphaFoldDB" id="A0A8C3FLT2"/>
<reference evidence="1" key="2">
    <citation type="submission" date="2025-09" db="UniProtKB">
        <authorList>
            <consortium name="Ensembl"/>
        </authorList>
    </citation>
    <scope>IDENTIFICATION</scope>
</reference>
<proteinExistence type="predicted"/>
<dbReference type="Ensembl" id="ENSCPBT00000011346.1">
    <property type="protein sequence ID" value="ENSCPBP00000009431.1"/>
    <property type="gene ID" value="ENSCPBG00000007285.1"/>
</dbReference>
<evidence type="ECO:0000313" key="1">
    <source>
        <dbReference type="Ensembl" id="ENSCPBP00000009431.1"/>
    </source>
</evidence>
<sequence>MCAPEVVYSMTQIEHPKVDTVGRICLDNLKKKSFPALPIHTLYHPSHKTTRERTKLYAMNNIYIQ</sequence>
<protein>
    <recommendedName>
        <fullName evidence="3">UBC core domain-containing protein</fullName>
    </recommendedName>
</protein>
<keyword evidence="2" id="KW-1185">Reference proteome</keyword>